<dbReference type="EMBL" id="JACGCI010000016">
    <property type="protein sequence ID" value="KAF6759116.1"/>
    <property type="molecule type" value="Genomic_DNA"/>
</dbReference>
<proteinExistence type="predicted"/>
<keyword evidence="2" id="KW-1185">Reference proteome</keyword>
<dbReference type="Proteomes" id="UP000521943">
    <property type="component" value="Unassembled WGS sequence"/>
</dbReference>
<comment type="caution">
    <text evidence="1">The sequence shown here is derived from an EMBL/GenBank/DDBJ whole genome shotgun (WGS) entry which is preliminary data.</text>
</comment>
<sequence>MLLQHLKDLLGLLRALSRLIAIEPRGVEEFQQFPIWERYVVLHNTQSRCLSGRRSRYSRVDCMLNGLDPRCYGSHLEKTKREHTVVLPASILPKTTIVCSTISLVSGSSKITVAWSGEILDSPDSACKARYSRHQLRHVRLASLSISAE</sequence>
<protein>
    <submittedName>
        <fullName evidence="1">Uncharacterized protein</fullName>
    </submittedName>
</protein>
<evidence type="ECO:0000313" key="1">
    <source>
        <dbReference type="EMBL" id="KAF6759116.1"/>
    </source>
</evidence>
<organism evidence="1 2">
    <name type="scientific">Ephemerocybe angulata</name>
    <dbReference type="NCBI Taxonomy" id="980116"/>
    <lineage>
        <taxon>Eukaryota</taxon>
        <taxon>Fungi</taxon>
        <taxon>Dikarya</taxon>
        <taxon>Basidiomycota</taxon>
        <taxon>Agaricomycotina</taxon>
        <taxon>Agaricomycetes</taxon>
        <taxon>Agaricomycetidae</taxon>
        <taxon>Agaricales</taxon>
        <taxon>Agaricineae</taxon>
        <taxon>Psathyrellaceae</taxon>
        <taxon>Ephemerocybe</taxon>
    </lineage>
</organism>
<name>A0A8H6I5F7_9AGAR</name>
<reference evidence="1 2" key="1">
    <citation type="submission" date="2020-07" db="EMBL/GenBank/DDBJ databases">
        <title>Comparative genomics of pyrophilous fungi reveals a link between fire events and developmental genes.</title>
        <authorList>
            <consortium name="DOE Joint Genome Institute"/>
            <person name="Steindorff A.S."/>
            <person name="Carver A."/>
            <person name="Calhoun S."/>
            <person name="Stillman K."/>
            <person name="Liu H."/>
            <person name="Lipzen A."/>
            <person name="Pangilinan J."/>
            <person name="Labutti K."/>
            <person name="Bruns T.D."/>
            <person name="Grigoriev I.V."/>
        </authorList>
    </citation>
    <scope>NUCLEOTIDE SEQUENCE [LARGE SCALE GENOMIC DNA]</scope>
    <source>
        <strain evidence="1 2">CBS 144469</strain>
    </source>
</reference>
<dbReference type="AlphaFoldDB" id="A0A8H6I5F7"/>
<gene>
    <name evidence="1" type="ORF">DFP72DRAFT_885731</name>
</gene>
<evidence type="ECO:0000313" key="2">
    <source>
        <dbReference type="Proteomes" id="UP000521943"/>
    </source>
</evidence>
<accession>A0A8H6I5F7</accession>